<reference evidence="2" key="1">
    <citation type="submission" date="2022-12" db="EMBL/GenBank/DDBJ databases">
        <title>Bacterial isolates from different developmental stages of Nematostella vectensis.</title>
        <authorList>
            <person name="Fraune S."/>
        </authorList>
    </citation>
    <scope>NUCLEOTIDE SEQUENCE</scope>
    <source>
        <strain evidence="2">G21630-S1</strain>
    </source>
</reference>
<name>A0ABT4LIR3_9PROT</name>
<accession>A0ABT4LIR3</accession>
<dbReference type="EMBL" id="JAPWGY010000003">
    <property type="protein sequence ID" value="MCZ4280967.1"/>
    <property type="molecule type" value="Genomic_DNA"/>
</dbReference>
<keyword evidence="1" id="KW-0812">Transmembrane</keyword>
<comment type="caution">
    <text evidence="2">The sequence shown here is derived from an EMBL/GenBank/DDBJ whole genome shotgun (WGS) entry which is preliminary data.</text>
</comment>
<feature type="transmembrane region" description="Helical" evidence="1">
    <location>
        <begin position="45"/>
        <end position="63"/>
    </location>
</feature>
<keyword evidence="1" id="KW-1133">Transmembrane helix</keyword>
<dbReference type="RefSeq" id="WP_269423153.1">
    <property type="nucleotide sequence ID" value="NZ_JAPWGY010000003.1"/>
</dbReference>
<dbReference type="Pfam" id="PF10003">
    <property type="entry name" value="DUF2244"/>
    <property type="match status" value="1"/>
</dbReference>
<dbReference type="PIRSF" id="PIRSF032162">
    <property type="entry name" value="UCP032162_imp"/>
    <property type="match status" value="1"/>
</dbReference>
<dbReference type="InterPro" id="IPR019253">
    <property type="entry name" value="DUF2244_TM"/>
</dbReference>
<gene>
    <name evidence="2" type="ORF">O4H49_09280</name>
</gene>
<evidence type="ECO:0000313" key="2">
    <source>
        <dbReference type="EMBL" id="MCZ4280967.1"/>
    </source>
</evidence>
<evidence type="ECO:0000256" key="1">
    <source>
        <dbReference type="SAM" id="Phobius"/>
    </source>
</evidence>
<keyword evidence="1" id="KW-0472">Membrane</keyword>
<organism evidence="2 3">
    <name type="scientific">Kiloniella laminariae</name>
    <dbReference type="NCBI Taxonomy" id="454162"/>
    <lineage>
        <taxon>Bacteria</taxon>
        <taxon>Pseudomonadati</taxon>
        <taxon>Pseudomonadota</taxon>
        <taxon>Alphaproteobacteria</taxon>
        <taxon>Rhodospirillales</taxon>
        <taxon>Kiloniellaceae</taxon>
        <taxon>Kiloniella</taxon>
    </lineage>
</organism>
<dbReference type="Proteomes" id="UP001069802">
    <property type="component" value="Unassembled WGS sequence"/>
</dbReference>
<evidence type="ECO:0000313" key="3">
    <source>
        <dbReference type="Proteomes" id="UP001069802"/>
    </source>
</evidence>
<protein>
    <submittedName>
        <fullName evidence="2">DUF2244 domain-containing protein</fullName>
    </submittedName>
</protein>
<sequence>MLSKDWSHAGPGGRGPATAENRNEAVLFQALLQPNRSLSPRGFRYLMGFVIASVVLSGTGFMLAGAWPVLGFLGLDVALVYFAFRLSYRSGSGYETVQVTADDLIVTKVSHWGTRSCTRFQPYWLRVSFDRSENAEGRLILSSHGRSVVLGEFLAPGEREELALALQATLLPLQDPAGASLL</sequence>
<dbReference type="InterPro" id="IPR016990">
    <property type="entry name" value="UCP032162_TM"/>
</dbReference>
<keyword evidence="3" id="KW-1185">Reference proteome</keyword>
<proteinExistence type="predicted"/>